<evidence type="ECO:0000313" key="1">
    <source>
        <dbReference type="EMBL" id="JAH75456.1"/>
    </source>
</evidence>
<accession>A0A0E9VBR6</accession>
<proteinExistence type="predicted"/>
<sequence>MDIISQNEFGSGLANHQFH</sequence>
<protein>
    <submittedName>
        <fullName evidence="1">Uncharacterized protein</fullName>
    </submittedName>
</protein>
<dbReference type="AlphaFoldDB" id="A0A0E9VBR6"/>
<organism evidence="1">
    <name type="scientific">Anguilla anguilla</name>
    <name type="common">European freshwater eel</name>
    <name type="synonym">Muraena anguilla</name>
    <dbReference type="NCBI Taxonomy" id="7936"/>
    <lineage>
        <taxon>Eukaryota</taxon>
        <taxon>Metazoa</taxon>
        <taxon>Chordata</taxon>
        <taxon>Craniata</taxon>
        <taxon>Vertebrata</taxon>
        <taxon>Euteleostomi</taxon>
        <taxon>Actinopterygii</taxon>
        <taxon>Neopterygii</taxon>
        <taxon>Teleostei</taxon>
        <taxon>Anguilliformes</taxon>
        <taxon>Anguillidae</taxon>
        <taxon>Anguilla</taxon>
    </lineage>
</organism>
<reference evidence="1" key="2">
    <citation type="journal article" date="2015" name="Fish Shellfish Immunol.">
        <title>Early steps in the European eel (Anguilla anguilla)-Vibrio vulnificus interaction in the gills: Role of the RtxA13 toxin.</title>
        <authorList>
            <person name="Callol A."/>
            <person name="Pajuelo D."/>
            <person name="Ebbesson L."/>
            <person name="Teles M."/>
            <person name="MacKenzie S."/>
            <person name="Amaro C."/>
        </authorList>
    </citation>
    <scope>NUCLEOTIDE SEQUENCE</scope>
</reference>
<name>A0A0E9VBR6_ANGAN</name>
<dbReference type="EMBL" id="GBXM01033121">
    <property type="protein sequence ID" value="JAH75456.1"/>
    <property type="molecule type" value="Transcribed_RNA"/>
</dbReference>
<reference evidence="1" key="1">
    <citation type="submission" date="2014-11" db="EMBL/GenBank/DDBJ databases">
        <authorList>
            <person name="Amaro Gonzalez C."/>
        </authorList>
    </citation>
    <scope>NUCLEOTIDE SEQUENCE</scope>
</reference>